<gene>
    <name evidence="3" type="ORF">EYC84_011119</name>
</gene>
<organism evidence="3 4">
    <name type="scientific">Monilinia fructicola</name>
    <name type="common">Brown rot fungus</name>
    <name type="synonym">Ciboria fructicola</name>
    <dbReference type="NCBI Taxonomy" id="38448"/>
    <lineage>
        <taxon>Eukaryota</taxon>
        <taxon>Fungi</taxon>
        <taxon>Dikarya</taxon>
        <taxon>Ascomycota</taxon>
        <taxon>Pezizomycotina</taxon>
        <taxon>Leotiomycetes</taxon>
        <taxon>Helotiales</taxon>
        <taxon>Sclerotiniaceae</taxon>
        <taxon>Monilinia</taxon>
    </lineage>
</organism>
<feature type="compositionally biased region" description="Basic and acidic residues" evidence="1">
    <location>
        <begin position="218"/>
        <end position="230"/>
    </location>
</feature>
<evidence type="ECO:0000313" key="3">
    <source>
        <dbReference type="EMBL" id="KAA8565416.1"/>
    </source>
</evidence>
<evidence type="ECO:0000256" key="1">
    <source>
        <dbReference type="SAM" id="MobiDB-lite"/>
    </source>
</evidence>
<feature type="region of interest" description="Disordered" evidence="1">
    <location>
        <begin position="276"/>
        <end position="323"/>
    </location>
</feature>
<proteinExistence type="predicted"/>
<feature type="compositionally biased region" description="Polar residues" evidence="1">
    <location>
        <begin position="278"/>
        <end position="295"/>
    </location>
</feature>
<accession>A0A5M9JCN7</accession>
<dbReference type="EMBL" id="VICG01000014">
    <property type="protein sequence ID" value="KAA8565416.1"/>
    <property type="molecule type" value="Genomic_DNA"/>
</dbReference>
<dbReference type="Proteomes" id="UP000322873">
    <property type="component" value="Unassembled WGS sequence"/>
</dbReference>
<feature type="region of interest" description="Disordered" evidence="1">
    <location>
        <begin position="171"/>
        <end position="251"/>
    </location>
</feature>
<evidence type="ECO:0000256" key="2">
    <source>
        <dbReference type="SAM" id="SignalP"/>
    </source>
</evidence>
<evidence type="ECO:0000313" key="4">
    <source>
        <dbReference type="Proteomes" id="UP000322873"/>
    </source>
</evidence>
<name>A0A5M9JCN7_MONFR</name>
<comment type="caution">
    <text evidence="3">The sequence shown here is derived from an EMBL/GenBank/DDBJ whole genome shotgun (WGS) entry which is preliminary data.</text>
</comment>
<feature type="compositionally biased region" description="Low complexity" evidence="1">
    <location>
        <begin position="304"/>
        <end position="316"/>
    </location>
</feature>
<keyword evidence="2" id="KW-0732">Signal</keyword>
<protein>
    <submittedName>
        <fullName evidence="3">Uncharacterized protein</fullName>
    </submittedName>
</protein>
<keyword evidence="4" id="KW-1185">Reference proteome</keyword>
<feature type="chain" id="PRO_5024431682" evidence="2">
    <location>
        <begin position="22"/>
        <end position="392"/>
    </location>
</feature>
<feature type="compositionally biased region" description="Basic and acidic residues" evidence="1">
    <location>
        <begin position="181"/>
        <end position="205"/>
    </location>
</feature>
<feature type="compositionally biased region" description="Acidic residues" evidence="1">
    <location>
        <begin position="206"/>
        <end position="217"/>
    </location>
</feature>
<sequence>MINRNIGALVLWCSSSSRTCGVYPYLSDTGVINYQLDHEDGHWTYTMRGKIDFHIIASTLTTAHNHLQRLQTIFDLPEQPPVSPAQLAIRDERSFESVLLGYNCIIVNAALTAACKYLQLPQITWLVGSYARITTDKAPVYPDWAGIGAKDSRNNLLPGDSKFATKPFSFGDLNKNNLSQEEDRPLSDRDPNDMHQEEDSPLSDRDLEDMLQEEDSPLSDRDLKDMHLEEDGQDSDDVMMHETSSEESLDITIHVTATSSLPKKLFLARRRMDEVMSPSRSLAKNRSIRLSTRASPLQRGEGVPSSSSPFAPSSSPGYTDHGYPDTNMKHIELCAIKWDAQGIEQMTFNLGLWALHMLSAIENTVDANYHNINLDPAYHIFASRYTSISSSG</sequence>
<feature type="signal peptide" evidence="2">
    <location>
        <begin position="1"/>
        <end position="21"/>
    </location>
</feature>
<reference evidence="3 4" key="1">
    <citation type="submission" date="2019-06" db="EMBL/GenBank/DDBJ databases">
        <title>Genome Sequence of the Brown Rot Fungal Pathogen Monilinia fructicola.</title>
        <authorList>
            <person name="De Miccolis Angelini R.M."/>
            <person name="Landi L."/>
            <person name="Abate D."/>
            <person name="Pollastro S."/>
            <person name="Romanazzi G."/>
            <person name="Faretra F."/>
        </authorList>
    </citation>
    <scope>NUCLEOTIDE SEQUENCE [LARGE SCALE GENOMIC DNA]</scope>
    <source>
        <strain evidence="3 4">Mfrc123</strain>
    </source>
</reference>
<dbReference type="AlphaFoldDB" id="A0A5M9JCN7"/>